<keyword evidence="3" id="KW-0677">Repeat</keyword>
<evidence type="ECO:0000256" key="8">
    <source>
        <dbReference type="ARBA" id="ARBA00022881"/>
    </source>
</evidence>
<dbReference type="PROSITE" id="PS50893">
    <property type="entry name" value="ABC_TRANSPORTER_2"/>
    <property type="match status" value="2"/>
</dbReference>
<evidence type="ECO:0000256" key="7">
    <source>
        <dbReference type="ARBA" id="ARBA00022840"/>
    </source>
</evidence>
<evidence type="ECO:0000256" key="1">
    <source>
        <dbReference type="ARBA" id="ARBA00004496"/>
    </source>
</evidence>
<proteinExistence type="inferred from homology"/>
<evidence type="ECO:0000259" key="14">
    <source>
        <dbReference type="PROSITE" id="PS50893"/>
    </source>
</evidence>
<dbReference type="GO" id="GO:0006281">
    <property type="term" value="P:DNA repair"/>
    <property type="evidence" value="ECO:0007669"/>
    <property type="project" value="UniProtKB-KW"/>
</dbReference>
<reference evidence="15 16" key="1">
    <citation type="submission" date="2016-10" db="EMBL/GenBank/DDBJ databases">
        <authorList>
            <person name="de Groot N.N."/>
        </authorList>
    </citation>
    <scope>NUCLEOTIDE SEQUENCE [LARGE SCALE GENOMIC DNA]</scope>
    <source>
        <strain evidence="15 16">DSM 10495</strain>
    </source>
</reference>
<evidence type="ECO:0000256" key="9">
    <source>
        <dbReference type="ARBA" id="ARBA00023125"/>
    </source>
</evidence>
<evidence type="ECO:0000256" key="2">
    <source>
        <dbReference type="ARBA" id="ARBA00022490"/>
    </source>
</evidence>
<dbReference type="Gene3D" id="1.20.1580.10">
    <property type="entry name" value="ABC transporter ATPase like domain"/>
    <property type="match status" value="2"/>
</dbReference>
<keyword evidence="8" id="KW-0267">Excision nuclease</keyword>
<dbReference type="Gene3D" id="3.40.50.300">
    <property type="entry name" value="P-loop containing nucleotide triphosphate hydrolases"/>
    <property type="match status" value="3"/>
</dbReference>
<keyword evidence="6" id="KW-0228">DNA excision</keyword>
<keyword evidence="7" id="KW-0067">ATP-binding</keyword>
<name>A0A1H4KC21_9MICC</name>
<gene>
    <name evidence="15" type="ORF">SAMN04489745_0577</name>
</gene>
<keyword evidence="5" id="KW-0227">DNA damage</keyword>
<keyword evidence="10" id="KW-0234">DNA repair</keyword>
<evidence type="ECO:0000256" key="10">
    <source>
        <dbReference type="ARBA" id="ARBA00023204"/>
    </source>
</evidence>
<dbReference type="GO" id="GO:0003677">
    <property type="term" value="F:DNA binding"/>
    <property type="evidence" value="ECO:0007669"/>
    <property type="project" value="UniProtKB-KW"/>
</dbReference>
<evidence type="ECO:0000256" key="12">
    <source>
        <dbReference type="ARBA" id="ARBA00039316"/>
    </source>
</evidence>
<dbReference type="AlphaFoldDB" id="A0A1H4KC21"/>
<evidence type="ECO:0000256" key="4">
    <source>
        <dbReference type="ARBA" id="ARBA00022741"/>
    </source>
</evidence>
<dbReference type="PANTHER" id="PTHR43152:SF3">
    <property type="entry name" value="UVRABC SYSTEM PROTEIN A"/>
    <property type="match status" value="1"/>
</dbReference>
<keyword evidence="2" id="KW-0963">Cytoplasm</keyword>
<dbReference type="Gene3D" id="1.10.8.280">
    <property type="entry name" value="ABC transporter ATPase domain-like"/>
    <property type="match status" value="1"/>
</dbReference>
<evidence type="ECO:0000256" key="3">
    <source>
        <dbReference type="ARBA" id="ARBA00022737"/>
    </source>
</evidence>
<dbReference type="EMBL" id="FNSN01000003">
    <property type="protein sequence ID" value="SEB56031.1"/>
    <property type="molecule type" value="Genomic_DNA"/>
</dbReference>
<dbReference type="STRING" id="156980.SAMN04489745_0577"/>
<feature type="domain" description="ABC transporter" evidence="14">
    <location>
        <begin position="25"/>
        <end position="462"/>
    </location>
</feature>
<dbReference type="GO" id="GO:0004518">
    <property type="term" value="F:nuclease activity"/>
    <property type="evidence" value="ECO:0007669"/>
    <property type="project" value="UniProtKB-KW"/>
</dbReference>
<evidence type="ECO:0000256" key="5">
    <source>
        <dbReference type="ARBA" id="ARBA00022763"/>
    </source>
</evidence>
<evidence type="ECO:0000256" key="13">
    <source>
        <dbReference type="ARBA" id="ARBA00042156"/>
    </source>
</evidence>
<dbReference type="InterPro" id="IPR027417">
    <property type="entry name" value="P-loop_NTPase"/>
</dbReference>
<dbReference type="PANTHER" id="PTHR43152">
    <property type="entry name" value="UVRABC SYSTEM PROTEIN A"/>
    <property type="match status" value="1"/>
</dbReference>
<dbReference type="InterPro" id="IPR003439">
    <property type="entry name" value="ABC_transporter-like_ATP-bd"/>
</dbReference>
<comment type="subcellular location">
    <subcellularLocation>
        <location evidence="1">Cytoplasm</location>
    </subcellularLocation>
</comment>
<feature type="domain" description="ABC transporter" evidence="14">
    <location>
        <begin position="470"/>
        <end position="772"/>
    </location>
</feature>
<keyword evidence="16" id="KW-1185">Reference proteome</keyword>
<protein>
    <recommendedName>
        <fullName evidence="12">UvrABC system protein A</fullName>
    </recommendedName>
    <alternativeName>
        <fullName evidence="13">Excinuclease ABC subunit A</fullName>
    </alternativeName>
</protein>
<keyword evidence="4" id="KW-0547">Nucleotide-binding</keyword>
<evidence type="ECO:0000313" key="15">
    <source>
        <dbReference type="EMBL" id="SEB56031.1"/>
    </source>
</evidence>
<dbReference type="Proteomes" id="UP000182652">
    <property type="component" value="Unassembled WGS sequence"/>
</dbReference>
<accession>A0A1H4KC21</accession>
<comment type="similarity">
    <text evidence="11">Belongs to the ABC transporter superfamily. UvrA family.</text>
</comment>
<dbReference type="GO" id="GO:0016887">
    <property type="term" value="F:ATP hydrolysis activity"/>
    <property type="evidence" value="ECO:0007669"/>
    <property type="project" value="InterPro"/>
</dbReference>
<dbReference type="SUPFAM" id="SSF52540">
    <property type="entry name" value="P-loop containing nucleoside triphosphate hydrolases"/>
    <property type="match status" value="2"/>
</dbReference>
<evidence type="ECO:0000256" key="6">
    <source>
        <dbReference type="ARBA" id="ARBA00022769"/>
    </source>
</evidence>
<keyword evidence="9" id="KW-0238">DNA-binding</keyword>
<dbReference type="GO" id="GO:0005524">
    <property type="term" value="F:ATP binding"/>
    <property type="evidence" value="ECO:0007669"/>
    <property type="project" value="UniProtKB-KW"/>
</dbReference>
<sequence>MCSLVRSRGRDDGGRRAYDGFMGAVQGESVIRVTRASTNNLRNVSVDVPKKALTVVTGVSGSGKSSLVLDTIAAEAQRLVNDSYPTFVRNRLPQLPAPEVQAMGGLTFTALIDQRRFTGNARSTVATASDVAPLLRLVFSRVGEPSAGYSPAYSFNDPTGMCPRCEGLGTVVDIDVEALIDSSKNIDEGPVRFSQFRPGVYRWKRFAYSGLFDRKKPLGEYTPEEMDLFLYADQLKLENPDPRFPKTARFDGVVTRMRDVYVKNRPEKIAAPVREELDHLTSRRTCPECHGARVNAAARNSLIDGRSIADWSALSVAELRALLEGMDDPRVEPALVGIRHTLDALLSVGLGYLSLDRQSSTLSGGEAQRVKIVRHLGSALTDVTYVFDEPSTGLHPSDVQRLNRLLHRLRDEGNTVLVVEHHPQVIRVADHVIDIGPGAGPDGGTVQFEGTPSALAESGTLTGRLISRPLHLKETLREPRGAVTVRQASAHNLRGFDVDVPLGLLTAVTGVAGSGKSSFATEELPRQHPEFTVVGQDPLRGGVRSTSLSVLGIADEVREVFADAGGLAPAWFSFNSKGACPACKGKGYITTELAFLDDVATPCDVCGGARFNGEALSVRIAGHTIADVLTMTAVSVTRLFAEHPAIVSAMTWLERVGLGYLAVGQSLDTLSGGEKQRLLLARHLQASGDLGAKRIVLDEPTTGLHPSDVDRINDLFAELVDAGATLVVVEHNLRVVAQADHVIDIGPGAGSDGGKLLFAGRPEDLLTSADSQTGHALALAAAR</sequence>
<evidence type="ECO:0000313" key="16">
    <source>
        <dbReference type="Proteomes" id="UP000182652"/>
    </source>
</evidence>
<organism evidence="15 16">
    <name type="scientific">Arthrobacter woluwensis</name>
    <dbReference type="NCBI Taxonomy" id="156980"/>
    <lineage>
        <taxon>Bacteria</taxon>
        <taxon>Bacillati</taxon>
        <taxon>Actinomycetota</taxon>
        <taxon>Actinomycetes</taxon>
        <taxon>Micrococcales</taxon>
        <taxon>Micrococcaceae</taxon>
        <taxon>Arthrobacter</taxon>
    </lineage>
</organism>
<evidence type="ECO:0000256" key="11">
    <source>
        <dbReference type="ARBA" id="ARBA00038000"/>
    </source>
</evidence>
<dbReference type="GO" id="GO:0005737">
    <property type="term" value="C:cytoplasm"/>
    <property type="evidence" value="ECO:0007669"/>
    <property type="project" value="UniProtKB-SubCell"/>
</dbReference>